<dbReference type="InterPro" id="IPR002035">
    <property type="entry name" value="VWF_A"/>
</dbReference>
<comment type="caution">
    <text evidence="4">The sequence shown here is derived from an EMBL/GenBank/DDBJ whole genome shotgun (WGS) entry which is preliminary data.</text>
</comment>
<dbReference type="SUPFAM" id="SSF53300">
    <property type="entry name" value="vWA-like"/>
    <property type="match status" value="1"/>
</dbReference>
<keyword evidence="2" id="KW-0472">Membrane</keyword>
<dbReference type="CDD" id="cd00198">
    <property type="entry name" value="vWFA"/>
    <property type="match status" value="1"/>
</dbReference>
<dbReference type="RefSeq" id="WP_340468948.1">
    <property type="nucleotide sequence ID" value="NZ_JBANBB010000001.1"/>
</dbReference>
<dbReference type="Proteomes" id="UP001373159">
    <property type="component" value="Unassembled WGS sequence"/>
</dbReference>
<reference evidence="4 5" key="1">
    <citation type="submission" date="2024-02" db="EMBL/GenBank/DDBJ databases">
        <title>Bifidobacterium honeyensis sp. nov., isolated from the comb honey.</title>
        <authorList>
            <person name="Liu W."/>
            <person name="Li Y."/>
        </authorList>
    </citation>
    <scope>NUCLEOTIDE SEQUENCE [LARGE SCALE GENOMIC DNA]</scope>
    <source>
        <strain evidence="4 5">IMAU50988</strain>
    </source>
</reference>
<accession>A0ABU8ZMF6</accession>
<evidence type="ECO:0000256" key="1">
    <source>
        <dbReference type="SAM" id="MobiDB-lite"/>
    </source>
</evidence>
<dbReference type="SMART" id="SM00327">
    <property type="entry name" value="VWA"/>
    <property type="match status" value="1"/>
</dbReference>
<protein>
    <submittedName>
        <fullName evidence="4">VWA domain-containing protein</fullName>
    </submittedName>
</protein>
<sequence>MNWKLTLNPSLGWVAGSILAALMAALALTLVIHKARAGAHDDAGWTDTIRRSTICLLLSLMALTPSTVTQATTRAVNATDVFIAVDVTGSMAVRDASYGDQTGLTRIDAARRAVKDLVTMYPDAGFAAVRFGASGTLDLPVTPDGRAVVNWADGLSVEPTGLSSGSNLDAPLNQLVVTLKETKDRRPDDRIILYVITDGEQTSPRARRSFSTLRAYLDDSFVMGVGSVQGGRVPVTEDRPGRTGTGQADGRTGDDWVKDPSTGQPGISKMDEGTMKEMADEMSGHYLALESGRTARSGQSGKTSSRYRVVAVNKVRRHLTPFVWPLGLAVLALLIWELAAWVTTSGRLL</sequence>
<evidence type="ECO:0000256" key="2">
    <source>
        <dbReference type="SAM" id="Phobius"/>
    </source>
</evidence>
<dbReference type="InterPro" id="IPR036465">
    <property type="entry name" value="vWFA_dom_sf"/>
</dbReference>
<keyword evidence="5" id="KW-1185">Reference proteome</keyword>
<keyword evidence="2" id="KW-0812">Transmembrane</keyword>
<dbReference type="PROSITE" id="PS50234">
    <property type="entry name" value="VWFA"/>
    <property type="match status" value="1"/>
</dbReference>
<feature type="domain" description="VWFA" evidence="3">
    <location>
        <begin position="80"/>
        <end position="227"/>
    </location>
</feature>
<dbReference type="Pfam" id="PF13519">
    <property type="entry name" value="VWA_2"/>
    <property type="match status" value="1"/>
</dbReference>
<feature type="region of interest" description="Disordered" evidence="1">
    <location>
        <begin position="228"/>
        <end position="270"/>
    </location>
</feature>
<feature type="transmembrane region" description="Helical" evidence="2">
    <location>
        <begin position="12"/>
        <end position="32"/>
    </location>
</feature>
<evidence type="ECO:0000259" key="3">
    <source>
        <dbReference type="PROSITE" id="PS50234"/>
    </source>
</evidence>
<evidence type="ECO:0000313" key="5">
    <source>
        <dbReference type="Proteomes" id="UP001373159"/>
    </source>
</evidence>
<dbReference type="Gene3D" id="3.40.50.410">
    <property type="entry name" value="von Willebrand factor, type A domain"/>
    <property type="match status" value="1"/>
</dbReference>
<dbReference type="EMBL" id="JBANBB010000001">
    <property type="protein sequence ID" value="MEK0306430.1"/>
    <property type="molecule type" value="Genomic_DNA"/>
</dbReference>
<proteinExistence type="predicted"/>
<evidence type="ECO:0000313" key="4">
    <source>
        <dbReference type="EMBL" id="MEK0306430.1"/>
    </source>
</evidence>
<keyword evidence="2" id="KW-1133">Transmembrane helix</keyword>
<gene>
    <name evidence="4" type="ORF">V8P97_02960</name>
</gene>
<organism evidence="4 5">
    <name type="scientific">Bifidobacterium favimelis</name>
    <dbReference type="NCBI Taxonomy" id="3122979"/>
    <lineage>
        <taxon>Bacteria</taxon>
        <taxon>Bacillati</taxon>
        <taxon>Actinomycetota</taxon>
        <taxon>Actinomycetes</taxon>
        <taxon>Bifidobacteriales</taxon>
        <taxon>Bifidobacteriaceae</taxon>
        <taxon>Bifidobacterium</taxon>
    </lineage>
</organism>
<feature type="transmembrane region" description="Helical" evidence="2">
    <location>
        <begin position="322"/>
        <end position="342"/>
    </location>
</feature>
<name>A0ABU8ZMF6_9BIFI</name>